<accession>A0A1I6JRB5</accession>
<gene>
    <name evidence="7" type="ORF">SAMN05661086_01898</name>
</gene>
<evidence type="ECO:0000313" key="7">
    <source>
        <dbReference type="EMBL" id="SFR81458.1"/>
    </source>
</evidence>
<dbReference type="OrthoDB" id="8215804at2"/>
<dbReference type="InterPro" id="IPR007829">
    <property type="entry name" value="TM2"/>
</dbReference>
<dbReference type="STRING" id="37658.SAMN05661086_01898"/>
<evidence type="ECO:0000256" key="4">
    <source>
        <dbReference type="ARBA" id="ARBA00023136"/>
    </source>
</evidence>
<name>A0A1I6JRB5_9FIRM</name>
<keyword evidence="3 5" id="KW-1133">Transmembrane helix</keyword>
<protein>
    <submittedName>
        <fullName evidence="7">TM2 domain-containing protein</fullName>
    </submittedName>
</protein>
<keyword evidence="4 5" id="KW-0472">Membrane</keyword>
<dbReference type="GO" id="GO:0016020">
    <property type="term" value="C:membrane"/>
    <property type="evidence" value="ECO:0007669"/>
    <property type="project" value="UniProtKB-SubCell"/>
</dbReference>
<proteinExistence type="predicted"/>
<dbReference type="AlphaFoldDB" id="A0A1I6JRB5"/>
<feature type="transmembrane region" description="Helical" evidence="5">
    <location>
        <begin position="109"/>
        <end position="132"/>
    </location>
</feature>
<evidence type="ECO:0000256" key="3">
    <source>
        <dbReference type="ARBA" id="ARBA00022989"/>
    </source>
</evidence>
<evidence type="ECO:0000256" key="2">
    <source>
        <dbReference type="ARBA" id="ARBA00022692"/>
    </source>
</evidence>
<dbReference type="Proteomes" id="UP000199659">
    <property type="component" value="Unassembled WGS sequence"/>
</dbReference>
<evidence type="ECO:0000313" key="8">
    <source>
        <dbReference type="Proteomes" id="UP000199659"/>
    </source>
</evidence>
<reference evidence="7 8" key="1">
    <citation type="submission" date="2016-10" db="EMBL/GenBank/DDBJ databases">
        <authorList>
            <person name="de Groot N.N."/>
        </authorList>
    </citation>
    <scope>NUCLEOTIDE SEQUENCE [LARGE SCALE GENOMIC DNA]</scope>
    <source>
        <strain evidence="7 8">743A</strain>
    </source>
</reference>
<dbReference type="RefSeq" id="WP_092560440.1">
    <property type="nucleotide sequence ID" value="NZ_FOYZ01000006.1"/>
</dbReference>
<evidence type="ECO:0000256" key="5">
    <source>
        <dbReference type="SAM" id="Phobius"/>
    </source>
</evidence>
<keyword evidence="8" id="KW-1185">Reference proteome</keyword>
<dbReference type="Pfam" id="PF05154">
    <property type="entry name" value="TM2"/>
    <property type="match status" value="1"/>
</dbReference>
<feature type="transmembrane region" description="Helical" evidence="5">
    <location>
        <begin position="84"/>
        <end position="103"/>
    </location>
</feature>
<dbReference type="EMBL" id="FOYZ01000006">
    <property type="protein sequence ID" value="SFR81458.1"/>
    <property type="molecule type" value="Genomic_DNA"/>
</dbReference>
<dbReference type="PANTHER" id="PTHR21016">
    <property type="entry name" value="BETA-AMYLOID BINDING PROTEIN-RELATED"/>
    <property type="match status" value="1"/>
</dbReference>
<keyword evidence="2 5" id="KW-0812">Transmembrane</keyword>
<dbReference type="PANTHER" id="PTHR21016:SF25">
    <property type="entry name" value="TM2 DOMAIN-CONTAINING PROTEIN DDB_G0277895-RELATED"/>
    <property type="match status" value="1"/>
</dbReference>
<comment type="subcellular location">
    <subcellularLocation>
        <location evidence="1">Membrane</location>
        <topology evidence="1">Multi-pass membrane protein</topology>
    </subcellularLocation>
</comment>
<sequence>MNCTNHTDTEASGTCVYCGKFFCKECLVEVEGKNYCKSCVGKAFSEQKEAAKSSNSANTININNVANATAVNGANTMISTKSRLVSLLLCFFLGVFGIHRFYVGKVGSGILYLLTFGVFGIGAFIDLILILLGSFRDNYGMFVKNW</sequence>
<organism evidence="7 8">
    <name type="scientific">Anaeromicropila populeti</name>
    <dbReference type="NCBI Taxonomy" id="37658"/>
    <lineage>
        <taxon>Bacteria</taxon>
        <taxon>Bacillati</taxon>
        <taxon>Bacillota</taxon>
        <taxon>Clostridia</taxon>
        <taxon>Lachnospirales</taxon>
        <taxon>Lachnospiraceae</taxon>
        <taxon>Anaeromicropila</taxon>
    </lineage>
</organism>
<evidence type="ECO:0000259" key="6">
    <source>
        <dbReference type="Pfam" id="PF05154"/>
    </source>
</evidence>
<evidence type="ECO:0000256" key="1">
    <source>
        <dbReference type="ARBA" id="ARBA00004141"/>
    </source>
</evidence>
<feature type="domain" description="TM2" evidence="6">
    <location>
        <begin position="80"/>
        <end position="128"/>
    </location>
</feature>
<dbReference type="InterPro" id="IPR050932">
    <property type="entry name" value="TM2D1-3-like"/>
</dbReference>